<sequence length="192" mass="20257">MTESRTARLITDTLAPANLVIAILLIIGWHSTSSVTGLGWGVLAALFCGGIPFAVIMLGVKRGSWTDKHIRVREQRAVPLLATMASVLIGISLLVAFRAPREVFALVVAMLVGLVVTMIVTVWWKVSVHTAVASGVVVILLLAYGVRMAPLMLGIAAIGWSRVALRDHTPAQTAVGALLGGLAAAVVFSLMR</sequence>
<feature type="transmembrane region" description="Helical" evidence="1">
    <location>
        <begin position="78"/>
        <end position="97"/>
    </location>
</feature>
<dbReference type="EMBL" id="JACMSF010000009">
    <property type="protein sequence ID" value="MBC2902176.1"/>
    <property type="molecule type" value="Genomic_DNA"/>
</dbReference>
<dbReference type="SUPFAM" id="SSF48317">
    <property type="entry name" value="Acid phosphatase/Vanadium-dependent haloperoxidase"/>
    <property type="match status" value="1"/>
</dbReference>
<dbReference type="InterPro" id="IPR000326">
    <property type="entry name" value="PAP2/HPO"/>
</dbReference>
<keyword evidence="1" id="KW-0812">Transmembrane</keyword>
<keyword evidence="4" id="KW-1185">Reference proteome</keyword>
<feature type="transmembrane region" description="Helical" evidence="1">
    <location>
        <begin position="37"/>
        <end position="58"/>
    </location>
</feature>
<keyword evidence="1" id="KW-1133">Transmembrane helix</keyword>
<name>A0A7X1J119_9ACTN</name>
<feature type="transmembrane region" description="Helical" evidence="1">
    <location>
        <begin position="103"/>
        <end position="124"/>
    </location>
</feature>
<dbReference type="AlphaFoldDB" id="A0A7X1J119"/>
<feature type="transmembrane region" description="Helical" evidence="1">
    <location>
        <begin position="172"/>
        <end position="191"/>
    </location>
</feature>
<dbReference type="Pfam" id="PF01569">
    <property type="entry name" value="PAP2"/>
    <property type="match status" value="1"/>
</dbReference>
<evidence type="ECO:0000313" key="4">
    <source>
        <dbReference type="Proteomes" id="UP000584670"/>
    </source>
</evidence>
<gene>
    <name evidence="3" type="ORF">H4N64_11245</name>
</gene>
<dbReference type="Proteomes" id="UP000584670">
    <property type="component" value="Unassembled WGS sequence"/>
</dbReference>
<comment type="caution">
    <text evidence="3">The sequence shown here is derived from an EMBL/GenBank/DDBJ whole genome shotgun (WGS) entry which is preliminary data.</text>
</comment>
<feature type="transmembrane region" description="Helical" evidence="1">
    <location>
        <begin position="136"/>
        <end position="160"/>
    </location>
</feature>
<dbReference type="RefSeq" id="WP_186282083.1">
    <property type="nucleotide sequence ID" value="NZ_JACMSF010000009.1"/>
</dbReference>
<keyword evidence="1" id="KW-0472">Membrane</keyword>
<feature type="domain" description="Phosphatidic acid phosphatase type 2/haloperoxidase" evidence="2">
    <location>
        <begin position="126"/>
        <end position="191"/>
    </location>
</feature>
<evidence type="ECO:0000259" key="2">
    <source>
        <dbReference type="Pfam" id="PF01569"/>
    </source>
</evidence>
<organism evidence="3 4">
    <name type="scientific">Streptomyces cupreus</name>
    <dbReference type="NCBI Taxonomy" id="2759956"/>
    <lineage>
        <taxon>Bacteria</taxon>
        <taxon>Bacillati</taxon>
        <taxon>Actinomycetota</taxon>
        <taxon>Actinomycetes</taxon>
        <taxon>Kitasatosporales</taxon>
        <taxon>Streptomycetaceae</taxon>
        <taxon>Streptomyces</taxon>
    </lineage>
</organism>
<protein>
    <submittedName>
        <fullName evidence="3">Phosphatase PAP2 family protein</fullName>
    </submittedName>
</protein>
<dbReference type="InterPro" id="IPR036938">
    <property type="entry name" value="PAP2/HPO_sf"/>
</dbReference>
<dbReference type="Gene3D" id="1.20.144.10">
    <property type="entry name" value="Phosphatidic acid phosphatase type 2/haloperoxidase"/>
    <property type="match status" value="1"/>
</dbReference>
<reference evidence="3 4" key="1">
    <citation type="submission" date="2020-08" db="EMBL/GenBank/DDBJ databases">
        <title>Streptomyces sp. PSKA01 genome sequencing and assembly.</title>
        <authorList>
            <person name="Mandal S."/>
            <person name="Maiti P.K."/>
            <person name="Das P."/>
        </authorList>
    </citation>
    <scope>NUCLEOTIDE SEQUENCE [LARGE SCALE GENOMIC DNA]</scope>
    <source>
        <strain evidence="3 4">PSKA01</strain>
    </source>
</reference>
<proteinExistence type="predicted"/>
<feature type="transmembrane region" description="Helical" evidence="1">
    <location>
        <begin position="12"/>
        <end position="31"/>
    </location>
</feature>
<evidence type="ECO:0000313" key="3">
    <source>
        <dbReference type="EMBL" id="MBC2902176.1"/>
    </source>
</evidence>
<evidence type="ECO:0000256" key="1">
    <source>
        <dbReference type="SAM" id="Phobius"/>
    </source>
</evidence>
<accession>A0A7X1J119</accession>